<dbReference type="Proteomes" id="UP000288623">
    <property type="component" value="Unassembled WGS sequence"/>
</dbReference>
<sequence length="163" mass="18413">MDTIIQVTGNVNFAITLDASTWIFDDRKLDLNTYFTAEHIEIDPDEKYVKEASKFWSREIMEGAVFPPTLQTEKKYTHKDMRTGTFAMPVSLFLNNAEPKAAASQVAFIDAQGTEYVYSLDEANTLLFKFSQDGSMLENGPVYILDADGKNEPIQGIVRIDVR</sequence>
<protein>
    <recommendedName>
        <fullName evidence="3">Peptidyl-prolyl cis-trans isomerase</fullName>
    </recommendedName>
</protein>
<name>A0A433RTF4_9BACL</name>
<evidence type="ECO:0000313" key="1">
    <source>
        <dbReference type="EMBL" id="RUS55447.1"/>
    </source>
</evidence>
<organism evidence="1 2">
    <name type="scientific">Candidatus Kurthia intestinigallinarum</name>
    <dbReference type="NCBI Taxonomy" id="1562256"/>
    <lineage>
        <taxon>Bacteria</taxon>
        <taxon>Bacillati</taxon>
        <taxon>Bacillota</taxon>
        <taxon>Bacilli</taxon>
        <taxon>Bacillales</taxon>
        <taxon>Caryophanaceae</taxon>
        <taxon>Kurthia</taxon>
    </lineage>
</organism>
<reference evidence="1 2" key="1">
    <citation type="submission" date="2014-11" db="EMBL/GenBank/DDBJ databases">
        <title>Genome sequence and analysis of novel Kurthia sp.</title>
        <authorList>
            <person name="Lawson J.N."/>
            <person name="Gonzalez J.E."/>
            <person name="Rinauldi L."/>
            <person name="Xuan Z."/>
            <person name="Firman A."/>
            <person name="Shaddox L."/>
            <person name="Trudeau A."/>
            <person name="Shah S."/>
            <person name="Reiman D."/>
        </authorList>
    </citation>
    <scope>NUCLEOTIDE SEQUENCE [LARGE SCALE GENOMIC DNA]</scope>
    <source>
        <strain evidence="1 2">3B1D</strain>
    </source>
</reference>
<evidence type="ECO:0008006" key="3">
    <source>
        <dbReference type="Google" id="ProtNLM"/>
    </source>
</evidence>
<accession>A0A433RTF4</accession>
<comment type="caution">
    <text evidence="1">The sequence shown here is derived from an EMBL/GenBank/DDBJ whole genome shotgun (WGS) entry which is preliminary data.</text>
</comment>
<evidence type="ECO:0000313" key="2">
    <source>
        <dbReference type="Proteomes" id="UP000288623"/>
    </source>
</evidence>
<dbReference type="RefSeq" id="WP_126990813.1">
    <property type="nucleotide sequence ID" value="NZ_JTFC01000031.1"/>
</dbReference>
<gene>
    <name evidence="1" type="ORF">QI30_10950</name>
</gene>
<proteinExistence type="predicted"/>
<dbReference type="AlphaFoldDB" id="A0A433RTF4"/>
<dbReference type="OrthoDB" id="2404998at2"/>
<keyword evidence="2" id="KW-1185">Reference proteome</keyword>
<dbReference type="EMBL" id="JTFC01000031">
    <property type="protein sequence ID" value="RUS55447.1"/>
    <property type="molecule type" value="Genomic_DNA"/>
</dbReference>